<evidence type="ECO:0000313" key="2">
    <source>
        <dbReference type="Proteomes" id="UP000694888"/>
    </source>
</evidence>
<sequence length="195" mass="22222">MRSTPWFHQRRSESAPPVERPREPPSISAKEQDEVTERLLRPTESALYRQSLYWKLDSFMDRGFHSWSKMDLFSDCKRCMWTPDGSIKRSCKIRPLRTSQVALPPLSGRSQHHHNVLSTESNGSETTRSSLQTPSTPASHRHSRARHRPSRGHVTWRIGLPPNGTNGIRGQQTRCSLPLPPKPSSRPATHYSIGV</sequence>
<feature type="region of interest" description="Disordered" evidence="1">
    <location>
        <begin position="1"/>
        <end position="35"/>
    </location>
</feature>
<dbReference type="RefSeq" id="XP_005110770.1">
    <property type="nucleotide sequence ID" value="XM_005110713.3"/>
</dbReference>
<gene>
    <name evidence="3" type="primary">LOC101857753</name>
</gene>
<organism evidence="2 3">
    <name type="scientific">Aplysia californica</name>
    <name type="common">California sea hare</name>
    <dbReference type="NCBI Taxonomy" id="6500"/>
    <lineage>
        <taxon>Eukaryota</taxon>
        <taxon>Metazoa</taxon>
        <taxon>Spiralia</taxon>
        <taxon>Lophotrochozoa</taxon>
        <taxon>Mollusca</taxon>
        <taxon>Gastropoda</taxon>
        <taxon>Heterobranchia</taxon>
        <taxon>Euthyneura</taxon>
        <taxon>Tectipleura</taxon>
        <taxon>Aplysiida</taxon>
        <taxon>Aplysioidea</taxon>
        <taxon>Aplysiidae</taxon>
        <taxon>Aplysia</taxon>
    </lineage>
</organism>
<dbReference type="Proteomes" id="UP000694888">
    <property type="component" value="Unplaced"/>
</dbReference>
<feature type="compositionally biased region" description="Basic residues" evidence="1">
    <location>
        <begin position="139"/>
        <end position="151"/>
    </location>
</feature>
<dbReference type="GeneID" id="101857753"/>
<feature type="region of interest" description="Disordered" evidence="1">
    <location>
        <begin position="102"/>
        <end position="195"/>
    </location>
</feature>
<name>A0ABM0K7R4_APLCA</name>
<feature type="compositionally biased region" description="Polar residues" evidence="1">
    <location>
        <begin position="116"/>
        <end position="136"/>
    </location>
</feature>
<proteinExistence type="predicted"/>
<evidence type="ECO:0000256" key="1">
    <source>
        <dbReference type="SAM" id="MobiDB-lite"/>
    </source>
</evidence>
<evidence type="ECO:0000313" key="3">
    <source>
        <dbReference type="RefSeq" id="XP_005110770.1"/>
    </source>
</evidence>
<protein>
    <submittedName>
        <fullName evidence="3">Uncharacterized protein LOC101857753</fullName>
    </submittedName>
</protein>
<reference evidence="3" key="1">
    <citation type="submission" date="2025-08" db="UniProtKB">
        <authorList>
            <consortium name="RefSeq"/>
        </authorList>
    </citation>
    <scope>IDENTIFICATION</scope>
</reference>
<accession>A0ABM0K7R4</accession>
<feature type="compositionally biased region" description="Polar residues" evidence="1">
    <location>
        <begin position="163"/>
        <end position="175"/>
    </location>
</feature>
<keyword evidence="2" id="KW-1185">Reference proteome</keyword>